<evidence type="ECO:0008006" key="8">
    <source>
        <dbReference type="Google" id="ProtNLM"/>
    </source>
</evidence>
<feature type="compositionally biased region" description="Polar residues" evidence="5">
    <location>
        <begin position="463"/>
        <end position="476"/>
    </location>
</feature>
<dbReference type="eggNOG" id="KOG4641">
    <property type="taxonomic scope" value="Eukaryota"/>
</dbReference>
<dbReference type="OMA" id="YLASNWI"/>
<evidence type="ECO:0000256" key="4">
    <source>
        <dbReference type="ARBA" id="ARBA00022737"/>
    </source>
</evidence>
<accession>K3WHM8</accession>
<comment type="subcellular location">
    <subcellularLocation>
        <location evidence="1">Cytoplasm</location>
    </subcellularLocation>
</comment>
<feature type="region of interest" description="Disordered" evidence="5">
    <location>
        <begin position="463"/>
        <end position="491"/>
    </location>
</feature>
<protein>
    <recommendedName>
        <fullName evidence="8">Protein phosphatase 1 regulatory subunit 7</fullName>
    </recommendedName>
</protein>
<dbReference type="SUPFAM" id="SSF52058">
    <property type="entry name" value="L domain-like"/>
    <property type="match status" value="1"/>
</dbReference>
<evidence type="ECO:0000256" key="3">
    <source>
        <dbReference type="ARBA" id="ARBA00022614"/>
    </source>
</evidence>
<organism evidence="6 7">
    <name type="scientific">Globisporangium ultimum (strain ATCC 200006 / CBS 805.95 / DAOM BR144)</name>
    <name type="common">Pythium ultimum</name>
    <dbReference type="NCBI Taxonomy" id="431595"/>
    <lineage>
        <taxon>Eukaryota</taxon>
        <taxon>Sar</taxon>
        <taxon>Stramenopiles</taxon>
        <taxon>Oomycota</taxon>
        <taxon>Peronosporomycetes</taxon>
        <taxon>Pythiales</taxon>
        <taxon>Pythiaceae</taxon>
        <taxon>Globisporangium</taxon>
    </lineage>
</organism>
<dbReference type="HOGENOM" id="CLU_019551_0_0_1"/>
<keyword evidence="7" id="KW-1185">Reference proteome</keyword>
<keyword evidence="4" id="KW-0677">Repeat</keyword>
<reference evidence="7" key="1">
    <citation type="journal article" date="2010" name="Genome Biol.">
        <title>Genome sequence of the necrotrophic plant pathogen Pythium ultimum reveals original pathogenicity mechanisms and effector repertoire.</title>
        <authorList>
            <person name="Levesque C.A."/>
            <person name="Brouwer H."/>
            <person name="Cano L."/>
            <person name="Hamilton J.P."/>
            <person name="Holt C."/>
            <person name="Huitema E."/>
            <person name="Raffaele S."/>
            <person name="Robideau G.P."/>
            <person name="Thines M."/>
            <person name="Win J."/>
            <person name="Zerillo M.M."/>
            <person name="Beakes G.W."/>
            <person name="Boore J.L."/>
            <person name="Busam D."/>
            <person name="Dumas B."/>
            <person name="Ferriera S."/>
            <person name="Fuerstenberg S.I."/>
            <person name="Gachon C.M."/>
            <person name="Gaulin E."/>
            <person name="Govers F."/>
            <person name="Grenville-Briggs L."/>
            <person name="Horner N."/>
            <person name="Hostetler J."/>
            <person name="Jiang R.H."/>
            <person name="Johnson J."/>
            <person name="Krajaejun T."/>
            <person name="Lin H."/>
            <person name="Meijer H.J."/>
            <person name="Moore B."/>
            <person name="Morris P."/>
            <person name="Phuntmart V."/>
            <person name="Puiu D."/>
            <person name="Shetty J."/>
            <person name="Stajich J.E."/>
            <person name="Tripathy S."/>
            <person name="Wawra S."/>
            <person name="van West P."/>
            <person name="Whitty B.R."/>
            <person name="Coutinho P.M."/>
            <person name="Henrissat B."/>
            <person name="Martin F."/>
            <person name="Thomas P.D."/>
            <person name="Tyler B.M."/>
            <person name="De Vries R.P."/>
            <person name="Kamoun S."/>
            <person name="Yandell M."/>
            <person name="Tisserat N."/>
            <person name="Buell C.R."/>
        </authorList>
    </citation>
    <scope>NUCLEOTIDE SEQUENCE</scope>
    <source>
        <strain evidence="7">DAOM:BR144</strain>
    </source>
</reference>
<keyword evidence="2" id="KW-0963">Cytoplasm</keyword>
<dbReference type="Pfam" id="PF00560">
    <property type="entry name" value="LRR_1"/>
    <property type="match status" value="2"/>
</dbReference>
<dbReference type="InParanoid" id="K3WHM8"/>
<dbReference type="PROSITE" id="PS51450">
    <property type="entry name" value="LRR"/>
    <property type="match status" value="2"/>
</dbReference>
<sequence length="572" mass="63378">MENASAKRKVNFGKNVVHPSSLHLGGAASDARSVSLTSNSSSGGGGTNQGSAADGKRQRANAPKTLDGFMFLDCCRVEFPDELSQAVLSGLRINNVVAEDLLFFSNLTRLDMSDNEAQLEPFGCLPALIELDFQCNAVQNLSITNGFLSLEVLNLSFNCLTSKDVEELSNLLRIRELYLSNNWVQSLPPIMDRFSRLETLSLEQNNIVGEEIFTFLSIVPRLRSLNLSHNKITGFPESALILEEKRGAGFYNLLYLNLAHNSISTEEAVVFTCELYSLRKLVLYGNPLVHAAVMSHDQTKLAYDPVPTMSTHIAERGLSLELLLAYPETKRKKRTAMSSYENVEIYKMIPNELPLQQPFRTKATNYLLAESDTKRERPDIQTTGKPTIRQISIDTSDTTFLTGVGIEDVFGNAMASRSSSEIPAVPASMITRSLAMSHNAQPIKARSAINALRYQLSHPLTSHDNSELFPTNSQRPTLAHLQRQRPRHPSDERLSLYESSFPSVGISSGSNSSIHYKHKGSRGVDDALAELSEQVSSKNWEKRANGERNVDLAMDSLMATAQKINLAYQHPR</sequence>
<dbReference type="SMART" id="SM00369">
    <property type="entry name" value="LRR_TYP"/>
    <property type="match status" value="4"/>
</dbReference>
<dbReference type="EMBL" id="GL376631">
    <property type="status" value="NOT_ANNOTATED_CDS"/>
    <property type="molecule type" value="Genomic_DNA"/>
</dbReference>
<dbReference type="PANTHER" id="PTHR22710">
    <property type="entry name" value="X-RAY RADIATION RESISTANCE ASSOCIATED PROTEIN 1 XRRA1"/>
    <property type="match status" value="1"/>
</dbReference>
<name>K3WHM8_GLOUD</name>
<evidence type="ECO:0000256" key="5">
    <source>
        <dbReference type="SAM" id="MobiDB-lite"/>
    </source>
</evidence>
<evidence type="ECO:0000313" key="6">
    <source>
        <dbReference type="EnsemblProtists" id="PYU1_T004470"/>
    </source>
</evidence>
<dbReference type="PANTHER" id="PTHR22710:SF2">
    <property type="entry name" value="X-RAY RADIATION RESISTANCE-ASSOCIATED PROTEIN 1"/>
    <property type="match status" value="1"/>
</dbReference>
<dbReference type="GO" id="GO:0005737">
    <property type="term" value="C:cytoplasm"/>
    <property type="evidence" value="ECO:0007669"/>
    <property type="project" value="UniProtKB-SubCell"/>
</dbReference>
<dbReference type="GO" id="GO:0005634">
    <property type="term" value="C:nucleus"/>
    <property type="evidence" value="ECO:0007669"/>
    <property type="project" value="TreeGrafter"/>
</dbReference>
<dbReference type="EnsemblProtists" id="PYU1_T004470">
    <property type="protein sequence ID" value="PYU1_T004470"/>
    <property type="gene ID" value="PYU1_G004460"/>
</dbReference>
<dbReference type="VEuPathDB" id="FungiDB:PYU1_G004460"/>
<dbReference type="InterPro" id="IPR001611">
    <property type="entry name" value="Leu-rich_rpt"/>
</dbReference>
<reference evidence="6" key="3">
    <citation type="submission" date="2015-02" db="UniProtKB">
        <authorList>
            <consortium name="EnsemblProtists"/>
        </authorList>
    </citation>
    <scope>IDENTIFICATION</scope>
    <source>
        <strain evidence="6">DAOM BR144</strain>
    </source>
</reference>
<dbReference type="InterPro" id="IPR003591">
    <property type="entry name" value="Leu-rich_rpt_typical-subtyp"/>
</dbReference>
<dbReference type="AlphaFoldDB" id="K3WHM8"/>
<proteinExistence type="predicted"/>
<reference evidence="7" key="2">
    <citation type="submission" date="2010-04" db="EMBL/GenBank/DDBJ databases">
        <authorList>
            <person name="Buell R."/>
            <person name="Hamilton J."/>
            <person name="Hostetler J."/>
        </authorList>
    </citation>
    <scope>NUCLEOTIDE SEQUENCE [LARGE SCALE GENOMIC DNA]</scope>
    <source>
        <strain evidence="7">DAOM:BR144</strain>
    </source>
</reference>
<dbReference type="STRING" id="431595.K3WHM8"/>
<dbReference type="Proteomes" id="UP000019132">
    <property type="component" value="Unassembled WGS sequence"/>
</dbReference>
<feature type="region of interest" description="Disordered" evidence="5">
    <location>
        <begin position="33"/>
        <end position="59"/>
    </location>
</feature>
<keyword evidence="3" id="KW-0433">Leucine-rich repeat</keyword>
<dbReference type="InterPro" id="IPR032675">
    <property type="entry name" value="LRR_dom_sf"/>
</dbReference>
<evidence type="ECO:0000313" key="7">
    <source>
        <dbReference type="Proteomes" id="UP000019132"/>
    </source>
</evidence>
<dbReference type="Gene3D" id="3.80.10.10">
    <property type="entry name" value="Ribonuclease Inhibitor"/>
    <property type="match status" value="2"/>
</dbReference>
<evidence type="ECO:0000256" key="1">
    <source>
        <dbReference type="ARBA" id="ARBA00004496"/>
    </source>
</evidence>
<evidence type="ECO:0000256" key="2">
    <source>
        <dbReference type="ARBA" id="ARBA00022490"/>
    </source>
</evidence>